<keyword evidence="2" id="KW-1185">Reference proteome</keyword>
<evidence type="ECO:0000313" key="1">
    <source>
        <dbReference type="EMBL" id="KAK8967339.1"/>
    </source>
</evidence>
<dbReference type="Proteomes" id="UP001412067">
    <property type="component" value="Unassembled WGS sequence"/>
</dbReference>
<sequence>MEWVCSNFGSSVLHQSKNLTDSPFLGSSLLHLFLSCLCFQGFQQVRAPFGYF</sequence>
<accession>A0ABR2MUQ4</accession>
<name>A0ABR2MUQ4_9ASPA</name>
<dbReference type="EMBL" id="JBBWWR010000005">
    <property type="protein sequence ID" value="KAK8967339.1"/>
    <property type="molecule type" value="Genomic_DNA"/>
</dbReference>
<gene>
    <name evidence="1" type="ORF">KSP40_PGU022750</name>
</gene>
<organism evidence="1 2">
    <name type="scientific">Platanthera guangdongensis</name>
    <dbReference type="NCBI Taxonomy" id="2320717"/>
    <lineage>
        <taxon>Eukaryota</taxon>
        <taxon>Viridiplantae</taxon>
        <taxon>Streptophyta</taxon>
        <taxon>Embryophyta</taxon>
        <taxon>Tracheophyta</taxon>
        <taxon>Spermatophyta</taxon>
        <taxon>Magnoliopsida</taxon>
        <taxon>Liliopsida</taxon>
        <taxon>Asparagales</taxon>
        <taxon>Orchidaceae</taxon>
        <taxon>Orchidoideae</taxon>
        <taxon>Orchideae</taxon>
        <taxon>Orchidinae</taxon>
        <taxon>Platanthera</taxon>
    </lineage>
</organism>
<proteinExistence type="predicted"/>
<comment type="caution">
    <text evidence="1">The sequence shown here is derived from an EMBL/GenBank/DDBJ whole genome shotgun (WGS) entry which is preliminary data.</text>
</comment>
<protein>
    <submittedName>
        <fullName evidence="1">Uncharacterized protein</fullName>
    </submittedName>
</protein>
<reference evidence="1 2" key="1">
    <citation type="journal article" date="2022" name="Nat. Plants">
        <title>Genomes of leafy and leafless Platanthera orchids illuminate the evolution of mycoheterotrophy.</title>
        <authorList>
            <person name="Li M.H."/>
            <person name="Liu K.W."/>
            <person name="Li Z."/>
            <person name="Lu H.C."/>
            <person name="Ye Q.L."/>
            <person name="Zhang D."/>
            <person name="Wang J.Y."/>
            <person name="Li Y.F."/>
            <person name="Zhong Z.M."/>
            <person name="Liu X."/>
            <person name="Yu X."/>
            <person name="Liu D.K."/>
            <person name="Tu X.D."/>
            <person name="Liu B."/>
            <person name="Hao Y."/>
            <person name="Liao X.Y."/>
            <person name="Jiang Y.T."/>
            <person name="Sun W.H."/>
            <person name="Chen J."/>
            <person name="Chen Y.Q."/>
            <person name="Ai Y."/>
            <person name="Zhai J.W."/>
            <person name="Wu S.S."/>
            <person name="Zhou Z."/>
            <person name="Hsiao Y.Y."/>
            <person name="Wu W.L."/>
            <person name="Chen Y.Y."/>
            <person name="Lin Y.F."/>
            <person name="Hsu J.L."/>
            <person name="Li C.Y."/>
            <person name="Wang Z.W."/>
            <person name="Zhao X."/>
            <person name="Zhong W.Y."/>
            <person name="Ma X.K."/>
            <person name="Ma L."/>
            <person name="Huang J."/>
            <person name="Chen G.Z."/>
            <person name="Huang M.Z."/>
            <person name="Huang L."/>
            <person name="Peng D.H."/>
            <person name="Luo Y.B."/>
            <person name="Zou S.Q."/>
            <person name="Chen S.P."/>
            <person name="Lan S."/>
            <person name="Tsai W.C."/>
            <person name="Van de Peer Y."/>
            <person name="Liu Z.J."/>
        </authorList>
    </citation>
    <scope>NUCLEOTIDE SEQUENCE [LARGE SCALE GENOMIC DNA]</scope>
    <source>
        <strain evidence="1">Lor288</strain>
    </source>
</reference>
<evidence type="ECO:0000313" key="2">
    <source>
        <dbReference type="Proteomes" id="UP001412067"/>
    </source>
</evidence>